<comment type="caution">
    <text evidence="1">The sequence shown here is derived from an EMBL/GenBank/DDBJ whole genome shotgun (WGS) entry which is preliminary data.</text>
</comment>
<dbReference type="AlphaFoldDB" id="A0AAD8NJP4"/>
<accession>A0AAD8NJP4</accession>
<sequence>MAGTDHVEWGMDFEEWERMDMAPPPPHLYVEQFDGYEDSNLDEEKKEVVKVHMIPSFSELFGLLVVGYHSNEVAMKGTKKSPNDHCGIGHQKRSVDLESSVMKLEFASPRCV</sequence>
<dbReference type="EMBL" id="JAUHHV010000010">
    <property type="protein sequence ID" value="KAK1410716.1"/>
    <property type="molecule type" value="Genomic_DNA"/>
</dbReference>
<evidence type="ECO:0000313" key="2">
    <source>
        <dbReference type="Proteomes" id="UP001229421"/>
    </source>
</evidence>
<protein>
    <submittedName>
        <fullName evidence="1">Uncharacterized protein</fullName>
    </submittedName>
</protein>
<proteinExistence type="predicted"/>
<dbReference type="Proteomes" id="UP001229421">
    <property type="component" value="Unassembled WGS sequence"/>
</dbReference>
<evidence type="ECO:0000313" key="1">
    <source>
        <dbReference type="EMBL" id="KAK1410716.1"/>
    </source>
</evidence>
<reference evidence="1" key="1">
    <citation type="journal article" date="2023" name="bioRxiv">
        <title>Improved chromosome-level genome assembly for marigold (Tagetes erecta).</title>
        <authorList>
            <person name="Jiang F."/>
            <person name="Yuan L."/>
            <person name="Wang S."/>
            <person name="Wang H."/>
            <person name="Xu D."/>
            <person name="Wang A."/>
            <person name="Fan W."/>
        </authorList>
    </citation>
    <scope>NUCLEOTIDE SEQUENCE</scope>
    <source>
        <strain evidence="1">WSJ</strain>
        <tissue evidence="1">Leaf</tissue>
    </source>
</reference>
<organism evidence="1 2">
    <name type="scientific">Tagetes erecta</name>
    <name type="common">African marigold</name>
    <dbReference type="NCBI Taxonomy" id="13708"/>
    <lineage>
        <taxon>Eukaryota</taxon>
        <taxon>Viridiplantae</taxon>
        <taxon>Streptophyta</taxon>
        <taxon>Embryophyta</taxon>
        <taxon>Tracheophyta</taxon>
        <taxon>Spermatophyta</taxon>
        <taxon>Magnoliopsida</taxon>
        <taxon>eudicotyledons</taxon>
        <taxon>Gunneridae</taxon>
        <taxon>Pentapetalae</taxon>
        <taxon>asterids</taxon>
        <taxon>campanulids</taxon>
        <taxon>Asterales</taxon>
        <taxon>Asteraceae</taxon>
        <taxon>Asteroideae</taxon>
        <taxon>Heliantheae alliance</taxon>
        <taxon>Tageteae</taxon>
        <taxon>Tagetes</taxon>
    </lineage>
</organism>
<gene>
    <name evidence="1" type="ORF">QVD17_37255</name>
</gene>
<keyword evidence="2" id="KW-1185">Reference proteome</keyword>
<name>A0AAD8NJP4_TARER</name>